<dbReference type="PANTHER" id="PTHR30514:SF18">
    <property type="entry name" value="RPIR-FAMILY TRANSCRIPTIONAL REGULATOR"/>
    <property type="match status" value="1"/>
</dbReference>
<dbReference type="Gene3D" id="3.40.50.10490">
    <property type="entry name" value="Glucose-6-phosphate isomerase like protein, domain 1"/>
    <property type="match status" value="1"/>
</dbReference>
<accession>A0A0W7Z4A5</accession>
<dbReference type="Proteomes" id="UP000053300">
    <property type="component" value="Unassembled WGS sequence"/>
</dbReference>
<keyword evidence="4" id="KW-0804">Transcription</keyword>
<keyword evidence="1" id="KW-0805">Transcription regulation</keyword>
<dbReference type="EMBL" id="LPXH01000015">
    <property type="protein sequence ID" value="KUF42261.1"/>
    <property type="molecule type" value="Genomic_DNA"/>
</dbReference>
<dbReference type="InterPro" id="IPR000281">
    <property type="entry name" value="HTH_RpiR"/>
</dbReference>
<evidence type="ECO:0000313" key="8">
    <source>
        <dbReference type="EMBL" id="KUF42261.1"/>
    </source>
</evidence>
<dbReference type="AlphaFoldDB" id="A0A0W7Z4A5"/>
<dbReference type="Gene3D" id="1.10.10.10">
    <property type="entry name" value="Winged helix-like DNA-binding domain superfamily/Winged helix DNA-binding domain"/>
    <property type="match status" value="1"/>
</dbReference>
<accession>A0A1V3TMG8</accession>
<dbReference type="InterPro" id="IPR001347">
    <property type="entry name" value="SIS_dom"/>
</dbReference>
<evidence type="ECO:0000256" key="3">
    <source>
        <dbReference type="ARBA" id="ARBA00023152"/>
    </source>
</evidence>
<evidence type="ECO:0000259" key="5">
    <source>
        <dbReference type="PROSITE" id="PS51071"/>
    </source>
</evidence>
<dbReference type="CDD" id="cd05013">
    <property type="entry name" value="SIS_RpiR"/>
    <property type="match status" value="1"/>
</dbReference>
<reference evidence="7 10" key="2">
    <citation type="submission" date="2017-03" db="EMBL/GenBank/DDBJ databases">
        <title>Rapid Whole Genome Sequencing of Comamonas kerstersii Causing Continuous ambulatory Peritoneal Dialysis-Associated Peritonitis.</title>
        <authorList>
            <person name="Zheng B."/>
        </authorList>
    </citation>
    <scope>NUCLEOTIDE SEQUENCE [LARGE SCALE GENOMIC DNA]</scope>
    <source>
        <strain evidence="7 10">8943</strain>
    </source>
</reference>
<dbReference type="GO" id="GO:0006096">
    <property type="term" value="P:glycolytic process"/>
    <property type="evidence" value="ECO:0007669"/>
    <property type="project" value="UniProtKB-KW"/>
</dbReference>
<evidence type="ECO:0000313" key="10">
    <source>
        <dbReference type="Proteomes" id="UP000242792"/>
    </source>
</evidence>
<accession>A0A1V0BC79</accession>
<dbReference type="InterPro" id="IPR046348">
    <property type="entry name" value="SIS_dom_sf"/>
</dbReference>
<dbReference type="GO" id="GO:0003700">
    <property type="term" value="F:DNA-binding transcription factor activity"/>
    <property type="evidence" value="ECO:0007669"/>
    <property type="project" value="InterPro"/>
</dbReference>
<evidence type="ECO:0000313" key="9">
    <source>
        <dbReference type="Proteomes" id="UP000053300"/>
    </source>
</evidence>
<evidence type="ECO:0000256" key="2">
    <source>
        <dbReference type="ARBA" id="ARBA00023125"/>
    </source>
</evidence>
<evidence type="ECO:0000256" key="1">
    <source>
        <dbReference type="ARBA" id="ARBA00023015"/>
    </source>
</evidence>
<evidence type="ECO:0000256" key="4">
    <source>
        <dbReference type="ARBA" id="ARBA00023163"/>
    </source>
</evidence>
<keyword evidence="2" id="KW-0238">DNA-binding</keyword>
<dbReference type="InterPro" id="IPR009057">
    <property type="entry name" value="Homeodomain-like_sf"/>
</dbReference>
<proteinExistence type="predicted"/>
<organism evidence="8 9">
    <name type="scientific">Comamonas kerstersii</name>
    <dbReference type="NCBI Taxonomy" id="225992"/>
    <lineage>
        <taxon>Bacteria</taxon>
        <taxon>Pseudomonadati</taxon>
        <taxon>Pseudomonadota</taxon>
        <taxon>Betaproteobacteria</taxon>
        <taxon>Burkholderiales</taxon>
        <taxon>Comamonadaceae</taxon>
        <taxon>Comamonas</taxon>
    </lineage>
</organism>
<dbReference type="PROSITE" id="PS51071">
    <property type="entry name" value="HTH_RPIR"/>
    <property type="match status" value="1"/>
</dbReference>
<dbReference type="PANTHER" id="PTHR30514">
    <property type="entry name" value="GLUCOKINASE"/>
    <property type="match status" value="1"/>
</dbReference>
<dbReference type="GeneID" id="83038405"/>
<dbReference type="Pfam" id="PF01418">
    <property type="entry name" value="HTH_6"/>
    <property type="match status" value="1"/>
</dbReference>
<name>A0A0W7Z4A5_9BURK</name>
<dbReference type="InterPro" id="IPR047640">
    <property type="entry name" value="RpiR-like"/>
</dbReference>
<dbReference type="GO" id="GO:0097367">
    <property type="term" value="F:carbohydrate derivative binding"/>
    <property type="evidence" value="ECO:0007669"/>
    <property type="project" value="InterPro"/>
</dbReference>
<dbReference type="PROSITE" id="PS51464">
    <property type="entry name" value="SIS"/>
    <property type="match status" value="1"/>
</dbReference>
<dbReference type="EMBL" id="CP020121">
    <property type="protein sequence ID" value="AQZ97490.1"/>
    <property type="molecule type" value="Genomic_DNA"/>
</dbReference>
<dbReference type="KEGG" id="cke:B5M06_03620"/>
<evidence type="ECO:0000259" key="6">
    <source>
        <dbReference type="PROSITE" id="PS51464"/>
    </source>
</evidence>
<evidence type="ECO:0000313" key="7">
    <source>
        <dbReference type="EMBL" id="AQZ97490.1"/>
    </source>
</evidence>
<dbReference type="STRING" id="225992.B5M06_03620"/>
<gene>
    <name evidence="8" type="ORF">AS359_02015</name>
    <name evidence="7" type="ORF">B5M06_03620</name>
</gene>
<dbReference type="Proteomes" id="UP000242792">
    <property type="component" value="Chromosome"/>
</dbReference>
<keyword evidence="3" id="KW-0324">Glycolysis</keyword>
<feature type="domain" description="HTH rpiR-type" evidence="5">
    <location>
        <begin position="8"/>
        <end position="84"/>
    </location>
</feature>
<protein>
    <submittedName>
        <fullName evidence="7 8">RpiR family transcriptional regulator</fullName>
    </submittedName>
</protein>
<dbReference type="GO" id="GO:0003677">
    <property type="term" value="F:DNA binding"/>
    <property type="evidence" value="ECO:0007669"/>
    <property type="project" value="UniProtKB-KW"/>
</dbReference>
<dbReference type="SUPFAM" id="SSF46689">
    <property type="entry name" value="Homeodomain-like"/>
    <property type="match status" value="1"/>
</dbReference>
<dbReference type="RefSeq" id="WP_054065195.1">
    <property type="nucleotide sequence ID" value="NZ_CATYED010000004.1"/>
</dbReference>
<dbReference type="Pfam" id="PF01380">
    <property type="entry name" value="SIS"/>
    <property type="match status" value="1"/>
</dbReference>
<feature type="domain" description="SIS" evidence="6">
    <location>
        <begin position="129"/>
        <end position="267"/>
    </location>
</feature>
<sequence length="290" mass="31786">MTHTATATTLESRIRHVYGALSDAERKIADVVLARQRELLGYSATELAHLAGTSKSSAARFFRSLGYAGYDEFRHALRQAQEQQSPLARMQGKRSSDSVGQQFQAHLQLDAARLQEWSEAVPQAQLEAALALLRKARKVWVVGYRHSHLTAFYAQSLLAQVRPEVLTLNDAAGREADLLACASDKDVVLAVDFRRRSTRLPQVLAAARTVGAQTVVLTDAPVSALAMQAQVVLRCGASSQQGLFDSYVCGVSLVNFLAATLAQQLRNATQERLARIERLHVALNDLEPQL</sequence>
<keyword evidence="9" id="KW-1185">Reference proteome</keyword>
<dbReference type="OrthoDB" id="8960173at2"/>
<dbReference type="InterPro" id="IPR036388">
    <property type="entry name" value="WH-like_DNA-bd_sf"/>
</dbReference>
<dbReference type="InterPro" id="IPR035472">
    <property type="entry name" value="RpiR-like_SIS"/>
</dbReference>
<dbReference type="SUPFAM" id="SSF53697">
    <property type="entry name" value="SIS domain"/>
    <property type="match status" value="1"/>
</dbReference>
<reference evidence="8 9" key="1">
    <citation type="submission" date="2015-12" db="EMBL/GenBank/DDBJ databases">
        <title>Complete genome sequence of a multi-drug resistant strain Acidovorax sp. 12322-1.</title>
        <authorList>
            <person name="Ming D."/>
            <person name="Wang M."/>
            <person name="Hu S."/>
            <person name="Zhou Y."/>
            <person name="Jiang T."/>
        </authorList>
    </citation>
    <scope>NUCLEOTIDE SEQUENCE [LARGE SCALE GENOMIC DNA]</scope>
    <source>
        <strain evidence="8 9">12322-1</strain>
    </source>
</reference>